<protein>
    <submittedName>
        <fullName evidence="1">Uncharacterized protein</fullName>
    </submittedName>
</protein>
<dbReference type="AlphaFoldDB" id="A0A9P0MQV1"/>
<name>A0A9P0MQV1_NEZVI</name>
<evidence type="ECO:0000313" key="1">
    <source>
        <dbReference type="EMBL" id="CAH1399701.1"/>
    </source>
</evidence>
<evidence type="ECO:0000313" key="2">
    <source>
        <dbReference type="Proteomes" id="UP001152798"/>
    </source>
</evidence>
<dbReference type="EMBL" id="OV725080">
    <property type="protein sequence ID" value="CAH1399701.1"/>
    <property type="molecule type" value="Genomic_DNA"/>
</dbReference>
<dbReference type="Proteomes" id="UP001152798">
    <property type="component" value="Chromosome 4"/>
</dbReference>
<accession>A0A9P0MQV1</accession>
<sequence>MNCSEQVSSLTAASSRNPLLTAHSLLSTSFLRIPLLLTRPCQLSSGCKRTFQSSSLPRISPQEALIPHQIISFGPNWRGWHATEHTLTWKASNNLWSEQVDRFHHEVLR</sequence>
<reference evidence="1" key="1">
    <citation type="submission" date="2022-01" db="EMBL/GenBank/DDBJ databases">
        <authorList>
            <person name="King R."/>
        </authorList>
    </citation>
    <scope>NUCLEOTIDE SEQUENCE</scope>
</reference>
<gene>
    <name evidence="1" type="ORF">NEZAVI_LOCUS9100</name>
</gene>
<keyword evidence="2" id="KW-1185">Reference proteome</keyword>
<proteinExistence type="predicted"/>
<organism evidence="1 2">
    <name type="scientific">Nezara viridula</name>
    <name type="common">Southern green stink bug</name>
    <name type="synonym">Cimex viridulus</name>
    <dbReference type="NCBI Taxonomy" id="85310"/>
    <lineage>
        <taxon>Eukaryota</taxon>
        <taxon>Metazoa</taxon>
        <taxon>Ecdysozoa</taxon>
        <taxon>Arthropoda</taxon>
        <taxon>Hexapoda</taxon>
        <taxon>Insecta</taxon>
        <taxon>Pterygota</taxon>
        <taxon>Neoptera</taxon>
        <taxon>Paraneoptera</taxon>
        <taxon>Hemiptera</taxon>
        <taxon>Heteroptera</taxon>
        <taxon>Panheteroptera</taxon>
        <taxon>Pentatomomorpha</taxon>
        <taxon>Pentatomoidea</taxon>
        <taxon>Pentatomidae</taxon>
        <taxon>Pentatominae</taxon>
        <taxon>Nezara</taxon>
    </lineage>
</organism>